<reference evidence="2 3" key="1">
    <citation type="submission" date="2020-08" db="EMBL/GenBank/DDBJ databases">
        <title>Genomic Encyclopedia of Type Strains, Phase IV (KMG-IV): sequencing the most valuable type-strain genomes for metagenomic binning, comparative biology and taxonomic classification.</title>
        <authorList>
            <person name="Goeker M."/>
        </authorList>
    </citation>
    <scope>NUCLEOTIDE SEQUENCE [LARGE SCALE GENOMIC DNA]</scope>
    <source>
        <strain evidence="2 3">DSM 29853</strain>
    </source>
</reference>
<dbReference type="Proteomes" id="UP000528286">
    <property type="component" value="Unassembled WGS sequence"/>
</dbReference>
<evidence type="ECO:0000313" key="3">
    <source>
        <dbReference type="Proteomes" id="UP000528286"/>
    </source>
</evidence>
<keyword evidence="3" id="KW-1185">Reference proteome</keyword>
<dbReference type="RefSeq" id="WP_183367373.1">
    <property type="nucleotide sequence ID" value="NZ_JACIEZ010000007.1"/>
</dbReference>
<dbReference type="EMBL" id="JACIEZ010000007">
    <property type="protein sequence ID" value="MBB4066086.1"/>
    <property type="molecule type" value="Genomic_DNA"/>
</dbReference>
<protein>
    <submittedName>
        <fullName evidence="2">Uncharacterized protein</fullName>
    </submittedName>
</protein>
<feature type="transmembrane region" description="Helical" evidence="1">
    <location>
        <begin position="16"/>
        <end position="42"/>
    </location>
</feature>
<comment type="caution">
    <text evidence="2">The sequence shown here is derived from an EMBL/GenBank/DDBJ whole genome shotgun (WGS) entry which is preliminary data.</text>
</comment>
<dbReference type="AlphaFoldDB" id="A0A7W6J776"/>
<keyword evidence="1" id="KW-0472">Membrane</keyword>
<evidence type="ECO:0000256" key="1">
    <source>
        <dbReference type="SAM" id="Phobius"/>
    </source>
</evidence>
<proteinExistence type="predicted"/>
<keyword evidence="1" id="KW-0812">Transmembrane</keyword>
<gene>
    <name evidence="2" type="ORF">GGR23_003299</name>
</gene>
<evidence type="ECO:0000313" key="2">
    <source>
        <dbReference type="EMBL" id="MBB4066086.1"/>
    </source>
</evidence>
<feature type="transmembrane region" description="Helical" evidence="1">
    <location>
        <begin position="48"/>
        <end position="72"/>
    </location>
</feature>
<name>A0A7W6J776_9HYPH</name>
<feature type="transmembrane region" description="Helical" evidence="1">
    <location>
        <begin position="215"/>
        <end position="233"/>
    </location>
</feature>
<keyword evidence="1" id="KW-1133">Transmembrane helix</keyword>
<organism evidence="2 3">
    <name type="scientific">Gellertiella hungarica</name>
    <dbReference type="NCBI Taxonomy" id="1572859"/>
    <lineage>
        <taxon>Bacteria</taxon>
        <taxon>Pseudomonadati</taxon>
        <taxon>Pseudomonadota</taxon>
        <taxon>Alphaproteobacteria</taxon>
        <taxon>Hyphomicrobiales</taxon>
        <taxon>Rhizobiaceae</taxon>
        <taxon>Gellertiella</taxon>
    </lineage>
</organism>
<sequence>MADFPEKLVAPSVIRWLLLGLFSCLLAGLGLLLGVSAVLLVAEMREDATLLVPVLLLLGLGLMVLALAAALLRLAVIAARHRIVLQDGALMLVLPTAWDGLIGLPAMARHAVPLSDIAEIARRNEVRTQLFVPVVRDCLSIGTRGGERLVLHSLPAGPDGKAPAIDRLAARLSTLADKPVAVYPAARGSEPGWSSTEAGLPPADVAGALSRAGRIAAGAGLVLLVLALLRLFLAP</sequence>
<accession>A0A7W6J776</accession>